<organism evidence="20 21">
    <name type="scientific">Acidihalobacter prosperus</name>
    <dbReference type="NCBI Taxonomy" id="160660"/>
    <lineage>
        <taxon>Bacteria</taxon>
        <taxon>Pseudomonadati</taxon>
        <taxon>Pseudomonadota</taxon>
        <taxon>Gammaproteobacteria</taxon>
        <taxon>Chromatiales</taxon>
        <taxon>Ectothiorhodospiraceae</taxon>
        <taxon>Acidihalobacter</taxon>
    </lineage>
</organism>
<dbReference type="InterPro" id="IPR004589">
    <property type="entry name" value="DNA_helicase_ATP-dep_RecQ"/>
</dbReference>
<evidence type="ECO:0000256" key="13">
    <source>
        <dbReference type="ARBA" id="ARBA00023204"/>
    </source>
</evidence>
<dbReference type="InterPro" id="IPR044876">
    <property type="entry name" value="HRDC_dom_sf"/>
</dbReference>
<dbReference type="SUPFAM" id="SSF47819">
    <property type="entry name" value="HRDC-like"/>
    <property type="match status" value="1"/>
</dbReference>
<sequence length="715" mass="79067">MAMTERPRTRAEALLHTVFGYERFRGEQADIVEHVSTGGDALVLMPTGGGKSLCYQIPALLREGVGVVVSPLIALMQDQVAALRQNGVRAAFLNSSLSAEASREVESQLMAGELDLLYVAPERLLMPRTLEQLAGIRVALFAIDEAHCVSQWGHDFRPEYIRLSMLHERFPEIPRIALTATADEATREEIVERLGLDAARVFVSGFDRPNIRYRISEESGDARQRLLGFIREEHAGEAGIVYCLSRKRVEAVAEWLCAKGLDALPYHAGMPAEQRQANQSRFLREEGVIMVATIAFGMGIDKPDVRFVAHLNLPRSLEAYYQETGRAGRDGLPADAWMSYGLQDVITLRQMQAGSEADETRKRLERHKLDAMLGLCELTGCRREALLRYFGDVLEAPCGNCDNCLSPPETWDATVAAQKALSCVHRTGQRFGVNHVVDVLLGRDSERMRSLGHDRLSTYGIGSELDTAGWRGLFRQLIARGLLTVDLQGHGSLLLTEASRPVLRGEQRLHLRVQRVTAARRPRTRATADADFSDAADAKLWAGLRQLRQRLAESQGVPAYVIFHDATLREMVEARPDTLAQLGELGGVGARKLEAYGNDVLDVVRAHADDEARPAPSVDETLMLFRAGMTAPAIAERRELSQSTIYAHLAEAVARGEIELGEAVGLDEASIARIREAFSTHGGERMKPVYEALEGCYDYGILRCVRAHMTSIKRA</sequence>
<dbReference type="AlphaFoldDB" id="A0A1A6C1R1"/>
<evidence type="ECO:0000256" key="16">
    <source>
        <dbReference type="NCBIfam" id="TIGR01389"/>
    </source>
</evidence>
<dbReference type="PROSITE" id="PS51192">
    <property type="entry name" value="HELICASE_ATP_BIND_1"/>
    <property type="match status" value="1"/>
</dbReference>
<dbReference type="SMART" id="SM00490">
    <property type="entry name" value="HELICc"/>
    <property type="match status" value="1"/>
</dbReference>
<keyword evidence="14" id="KW-0413">Isomerase</keyword>
<evidence type="ECO:0000313" key="20">
    <source>
        <dbReference type="EMBL" id="OBS08489.1"/>
    </source>
</evidence>
<dbReference type="GO" id="GO:0009432">
    <property type="term" value="P:SOS response"/>
    <property type="evidence" value="ECO:0007669"/>
    <property type="project" value="UniProtKB-UniRule"/>
</dbReference>
<comment type="catalytic activity">
    <reaction evidence="15">
        <text>Couples ATP hydrolysis with the unwinding of duplex DNA by translocating in the 3'-5' direction.</text>
        <dbReference type="EC" id="5.6.2.4"/>
    </reaction>
</comment>
<evidence type="ECO:0000256" key="12">
    <source>
        <dbReference type="ARBA" id="ARBA00023172"/>
    </source>
</evidence>
<dbReference type="FunFam" id="1.10.150.80:FF:000002">
    <property type="entry name" value="ATP-dependent DNA helicase RecQ"/>
    <property type="match status" value="1"/>
</dbReference>
<dbReference type="Gene3D" id="1.10.10.10">
    <property type="entry name" value="Winged helix-like DNA-binding domain superfamily/Winged helix DNA-binding domain"/>
    <property type="match status" value="1"/>
</dbReference>
<keyword evidence="21" id="KW-1185">Reference proteome</keyword>
<dbReference type="InterPro" id="IPR027417">
    <property type="entry name" value="P-loop_NTPase"/>
</dbReference>
<dbReference type="FunFam" id="3.40.50.300:FF:000156">
    <property type="entry name" value="ATP-dependent DNA helicase recQ"/>
    <property type="match status" value="1"/>
</dbReference>
<keyword evidence="6" id="KW-0227">DNA damage</keyword>
<dbReference type="Pfam" id="PF09382">
    <property type="entry name" value="RQC"/>
    <property type="match status" value="1"/>
</dbReference>
<evidence type="ECO:0000256" key="10">
    <source>
        <dbReference type="ARBA" id="ARBA00022840"/>
    </source>
</evidence>
<keyword evidence="8 20" id="KW-0347">Helicase</keyword>
<evidence type="ECO:0000256" key="15">
    <source>
        <dbReference type="ARBA" id="ARBA00034617"/>
    </source>
</evidence>
<dbReference type="FunFam" id="3.40.50.300:FF:000296">
    <property type="entry name" value="ATP-dependent DNA helicase RecQ"/>
    <property type="match status" value="1"/>
</dbReference>
<keyword evidence="11" id="KW-0238">DNA-binding</keyword>
<evidence type="ECO:0000256" key="4">
    <source>
        <dbReference type="ARBA" id="ARBA00022723"/>
    </source>
</evidence>
<evidence type="ECO:0000256" key="7">
    <source>
        <dbReference type="ARBA" id="ARBA00022801"/>
    </source>
</evidence>
<dbReference type="Pfam" id="PF00270">
    <property type="entry name" value="DEAD"/>
    <property type="match status" value="1"/>
</dbReference>
<dbReference type="PROSITE" id="PS50967">
    <property type="entry name" value="HRDC"/>
    <property type="match status" value="1"/>
</dbReference>
<dbReference type="GO" id="GO:0030894">
    <property type="term" value="C:replisome"/>
    <property type="evidence" value="ECO:0007669"/>
    <property type="project" value="TreeGrafter"/>
</dbReference>
<dbReference type="PROSITE" id="PS51194">
    <property type="entry name" value="HELICASE_CTER"/>
    <property type="match status" value="1"/>
</dbReference>
<dbReference type="GO" id="GO:0005737">
    <property type="term" value="C:cytoplasm"/>
    <property type="evidence" value="ECO:0007669"/>
    <property type="project" value="TreeGrafter"/>
</dbReference>
<dbReference type="InterPro" id="IPR029491">
    <property type="entry name" value="Helicase_HTH"/>
</dbReference>
<feature type="domain" description="HRDC" evidence="17">
    <location>
        <begin position="534"/>
        <end position="614"/>
    </location>
</feature>
<evidence type="ECO:0000313" key="21">
    <source>
        <dbReference type="Proteomes" id="UP000029273"/>
    </source>
</evidence>
<keyword evidence="7" id="KW-0378">Hydrolase</keyword>
<protein>
    <recommendedName>
        <fullName evidence="16">DNA helicase RecQ</fullName>
        <ecNumber evidence="16">5.6.2.4</ecNumber>
    </recommendedName>
</protein>
<keyword evidence="13" id="KW-0234">DNA repair</keyword>
<evidence type="ECO:0000259" key="19">
    <source>
        <dbReference type="PROSITE" id="PS51194"/>
    </source>
</evidence>
<evidence type="ECO:0000256" key="2">
    <source>
        <dbReference type="ARBA" id="ARBA00001947"/>
    </source>
</evidence>
<evidence type="ECO:0000256" key="8">
    <source>
        <dbReference type="ARBA" id="ARBA00022806"/>
    </source>
</evidence>
<keyword evidence="12" id="KW-0233">DNA recombination</keyword>
<dbReference type="SMART" id="SM00341">
    <property type="entry name" value="HRDC"/>
    <property type="match status" value="1"/>
</dbReference>
<dbReference type="Pfam" id="PF00271">
    <property type="entry name" value="Helicase_C"/>
    <property type="match status" value="1"/>
</dbReference>
<dbReference type="GO" id="GO:0006310">
    <property type="term" value="P:DNA recombination"/>
    <property type="evidence" value="ECO:0007669"/>
    <property type="project" value="UniProtKB-UniRule"/>
</dbReference>
<comment type="cofactor">
    <cofactor evidence="2">
        <name>Zn(2+)</name>
        <dbReference type="ChEBI" id="CHEBI:29105"/>
    </cofactor>
</comment>
<dbReference type="InterPro" id="IPR014001">
    <property type="entry name" value="Helicase_ATP-bd"/>
</dbReference>
<dbReference type="GO" id="GO:0003677">
    <property type="term" value="F:DNA binding"/>
    <property type="evidence" value="ECO:0007669"/>
    <property type="project" value="UniProtKB-KW"/>
</dbReference>
<dbReference type="SUPFAM" id="SSF52540">
    <property type="entry name" value="P-loop containing nucleoside triphosphate hydrolases"/>
    <property type="match status" value="2"/>
</dbReference>
<proteinExistence type="inferred from homology"/>
<evidence type="ECO:0000259" key="18">
    <source>
        <dbReference type="PROSITE" id="PS51192"/>
    </source>
</evidence>
<reference evidence="20 21" key="1">
    <citation type="journal article" date="2014" name="Genome Announc.">
        <title>Draft Genome Sequence of the Iron-Oxidizing, Acidophilic, and Halotolerant 'Thiobacillus prosperus' Type Strain DSM 5130.</title>
        <authorList>
            <person name="Ossandon F.J."/>
            <person name="Cardenas J.P."/>
            <person name="Corbett M."/>
            <person name="Quatrini R."/>
            <person name="Holmes D.S."/>
            <person name="Watkin E."/>
        </authorList>
    </citation>
    <scope>NUCLEOTIDE SEQUENCE [LARGE SCALE GENOMIC DNA]</scope>
    <source>
        <strain evidence="20 21">DSM 5130</strain>
    </source>
</reference>
<dbReference type="SMART" id="SM00487">
    <property type="entry name" value="DEXDc"/>
    <property type="match status" value="1"/>
</dbReference>
<dbReference type="InterPro" id="IPR010997">
    <property type="entry name" value="HRDC-like_sf"/>
</dbReference>
<dbReference type="GO" id="GO:0006260">
    <property type="term" value="P:DNA replication"/>
    <property type="evidence" value="ECO:0007669"/>
    <property type="project" value="InterPro"/>
</dbReference>
<dbReference type="CDD" id="cd18794">
    <property type="entry name" value="SF2_C_RecQ"/>
    <property type="match status" value="1"/>
</dbReference>
<dbReference type="EMBL" id="JQSG02000006">
    <property type="protein sequence ID" value="OBS08489.1"/>
    <property type="molecule type" value="Genomic_DNA"/>
</dbReference>
<evidence type="ECO:0000256" key="3">
    <source>
        <dbReference type="ARBA" id="ARBA00005446"/>
    </source>
</evidence>
<gene>
    <name evidence="20" type="ORF">Thpro_022739</name>
</gene>
<dbReference type="Pfam" id="PF16124">
    <property type="entry name" value="RecQ_Zn_bind"/>
    <property type="match status" value="1"/>
</dbReference>
<dbReference type="GO" id="GO:0009378">
    <property type="term" value="F:four-way junction helicase activity"/>
    <property type="evidence" value="ECO:0007669"/>
    <property type="project" value="TreeGrafter"/>
</dbReference>
<accession>A0A1A6C1R1</accession>
<dbReference type="Gene3D" id="3.40.50.300">
    <property type="entry name" value="P-loop containing nucleotide triphosphate hydrolases"/>
    <property type="match status" value="2"/>
</dbReference>
<evidence type="ECO:0000256" key="11">
    <source>
        <dbReference type="ARBA" id="ARBA00023125"/>
    </source>
</evidence>
<dbReference type="InterPro" id="IPR001650">
    <property type="entry name" value="Helicase_C-like"/>
</dbReference>
<evidence type="ECO:0000256" key="5">
    <source>
        <dbReference type="ARBA" id="ARBA00022741"/>
    </source>
</evidence>
<dbReference type="Proteomes" id="UP000029273">
    <property type="component" value="Unassembled WGS sequence"/>
</dbReference>
<dbReference type="Pfam" id="PF14493">
    <property type="entry name" value="HTH_40"/>
    <property type="match status" value="1"/>
</dbReference>
<dbReference type="EC" id="5.6.2.4" evidence="16"/>
<keyword evidence="10" id="KW-0067">ATP-binding</keyword>
<dbReference type="InterPro" id="IPR006293">
    <property type="entry name" value="DNA_helicase_ATP-dep_RecQ_bac"/>
</dbReference>
<dbReference type="GO" id="GO:0016787">
    <property type="term" value="F:hydrolase activity"/>
    <property type="evidence" value="ECO:0007669"/>
    <property type="project" value="UniProtKB-KW"/>
</dbReference>
<dbReference type="GO" id="GO:0046872">
    <property type="term" value="F:metal ion binding"/>
    <property type="evidence" value="ECO:0007669"/>
    <property type="project" value="UniProtKB-KW"/>
</dbReference>
<keyword evidence="5" id="KW-0547">Nucleotide-binding</keyword>
<dbReference type="InterPro" id="IPR011545">
    <property type="entry name" value="DEAD/DEAH_box_helicase_dom"/>
</dbReference>
<dbReference type="CDD" id="cd17920">
    <property type="entry name" value="DEXHc_RecQ"/>
    <property type="match status" value="1"/>
</dbReference>
<comment type="cofactor">
    <cofactor evidence="1">
        <name>Mg(2+)</name>
        <dbReference type="ChEBI" id="CHEBI:18420"/>
    </cofactor>
</comment>
<comment type="caution">
    <text evidence="20">The sequence shown here is derived from an EMBL/GenBank/DDBJ whole genome shotgun (WGS) entry which is preliminary data.</text>
</comment>
<dbReference type="GO" id="GO:0006281">
    <property type="term" value="P:DNA repair"/>
    <property type="evidence" value="ECO:0007669"/>
    <property type="project" value="UniProtKB-KW"/>
</dbReference>
<dbReference type="GO" id="GO:0043590">
    <property type="term" value="C:bacterial nucleoid"/>
    <property type="evidence" value="ECO:0007669"/>
    <property type="project" value="TreeGrafter"/>
</dbReference>
<name>A0A1A6C1R1_9GAMM</name>
<dbReference type="GO" id="GO:0005524">
    <property type="term" value="F:ATP binding"/>
    <property type="evidence" value="ECO:0007669"/>
    <property type="project" value="UniProtKB-KW"/>
</dbReference>
<evidence type="ECO:0000256" key="6">
    <source>
        <dbReference type="ARBA" id="ARBA00022763"/>
    </source>
</evidence>
<evidence type="ECO:0000256" key="9">
    <source>
        <dbReference type="ARBA" id="ARBA00022833"/>
    </source>
</evidence>
<dbReference type="STRING" id="160660.BJI67_03630"/>
<dbReference type="PANTHER" id="PTHR13710">
    <property type="entry name" value="DNA HELICASE RECQ FAMILY MEMBER"/>
    <property type="match status" value="1"/>
</dbReference>
<dbReference type="NCBIfam" id="TIGR00614">
    <property type="entry name" value="recQ_fam"/>
    <property type="match status" value="1"/>
</dbReference>
<dbReference type="Gene3D" id="1.10.150.80">
    <property type="entry name" value="HRDC domain"/>
    <property type="match status" value="1"/>
</dbReference>
<dbReference type="FunFam" id="1.10.10.10:FF:000175">
    <property type="entry name" value="ATP-dependent DNA helicase RecQ"/>
    <property type="match status" value="1"/>
</dbReference>
<dbReference type="InterPro" id="IPR032284">
    <property type="entry name" value="RecQ_Zn-bd"/>
</dbReference>
<comment type="similarity">
    <text evidence="3">Belongs to the helicase family. RecQ subfamily.</text>
</comment>
<dbReference type="InterPro" id="IPR018982">
    <property type="entry name" value="RQC_domain"/>
</dbReference>
<keyword evidence="9" id="KW-0862">Zinc</keyword>
<feature type="domain" description="Helicase C-terminal" evidence="19">
    <location>
        <begin position="222"/>
        <end position="372"/>
    </location>
</feature>
<evidence type="ECO:0000256" key="1">
    <source>
        <dbReference type="ARBA" id="ARBA00001946"/>
    </source>
</evidence>
<dbReference type="Pfam" id="PF00570">
    <property type="entry name" value="HRDC"/>
    <property type="match status" value="1"/>
</dbReference>
<evidence type="ECO:0000259" key="17">
    <source>
        <dbReference type="PROSITE" id="PS50967"/>
    </source>
</evidence>
<dbReference type="NCBIfam" id="TIGR01389">
    <property type="entry name" value="recQ"/>
    <property type="match status" value="1"/>
</dbReference>
<dbReference type="InterPro" id="IPR002121">
    <property type="entry name" value="HRDC_dom"/>
</dbReference>
<dbReference type="InterPro" id="IPR036388">
    <property type="entry name" value="WH-like_DNA-bd_sf"/>
</dbReference>
<feature type="domain" description="Helicase ATP-binding" evidence="18">
    <location>
        <begin position="32"/>
        <end position="200"/>
    </location>
</feature>
<dbReference type="GO" id="GO:0043138">
    <property type="term" value="F:3'-5' DNA helicase activity"/>
    <property type="evidence" value="ECO:0007669"/>
    <property type="project" value="UniProtKB-EC"/>
</dbReference>
<dbReference type="SMART" id="SM00956">
    <property type="entry name" value="RQC"/>
    <property type="match status" value="1"/>
</dbReference>
<keyword evidence="4" id="KW-0479">Metal-binding</keyword>
<evidence type="ECO:0000256" key="14">
    <source>
        <dbReference type="ARBA" id="ARBA00023235"/>
    </source>
</evidence>
<dbReference type="PANTHER" id="PTHR13710:SF105">
    <property type="entry name" value="ATP-DEPENDENT DNA HELICASE Q1"/>
    <property type="match status" value="1"/>
</dbReference>